<evidence type="ECO:0000313" key="1">
    <source>
        <dbReference type="EMBL" id="CAG8704812.1"/>
    </source>
</evidence>
<dbReference type="EMBL" id="CAJVQC010019964">
    <property type="protein sequence ID" value="CAG8704812.1"/>
    <property type="molecule type" value="Genomic_DNA"/>
</dbReference>
<dbReference type="Proteomes" id="UP000789920">
    <property type="component" value="Unassembled WGS sequence"/>
</dbReference>
<gene>
    <name evidence="1" type="ORF">RPERSI_LOCUS10188</name>
</gene>
<sequence length="150" mass="16747">NQNALQAVLRKIANAFKNATAEPAASPRASVYKTNLVCIEPFFGGLKPKTALWLSIAEPPTLEKAILGARKIEAREYYNSKRYEPEVEKKAFDKTEERYRFILPRSEILVLLPVNMNPSQPISQALVVLPVNINLSLVPKVPVVPPARLQ</sequence>
<accession>A0ACA9PD45</accession>
<organism evidence="1 2">
    <name type="scientific">Racocetra persica</name>
    <dbReference type="NCBI Taxonomy" id="160502"/>
    <lineage>
        <taxon>Eukaryota</taxon>
        <taxon>Fungi</taxon>
        <taxon>Fungi incertae sedis</taxon>
        <taxon>Mucoromycota</taxon>
        <taxon>Glomeromycotina</taxon>
        <taxon>Glomeromycetes</taxon>
        <taxon>Diversisporales</taxon>
        <taxon>Gigasporaceae</taxon>
        <taxon>Racocetra</taxon>
    </lineage>
</organism>
<reference evidence="1" key="1">
    <citation type="submission" date="2021-06" db="EMBL/GenBank/DDBJ databases">
        <authorList>
            <person name="Kallberg Y."/>
            <person name="Tangrot J."/>
            <person name="Rosling A."/>
        </authorList>
    </citation>
    <scope>NUCLEOTIDE SEQUENCE</scope>
    <source>
        <strain evidence="1">MA461A</strain>
    </source>
</reference>
<name>A0ACA9PD45_9GLOM</name>
<evidence type="ECO:0000313" key="2">
    <source>
        <dbReference type="Proteomes" id="UP000789920"/>
    </source>
</evidence>
<comment type="caution">
    <text evidence="1">The sequence shown here is derived from an EMBL/GenBank/DDBJ whole genome shotgun (WGS) entry which is preliminary data.</text>
</comment>
<protein>
    <submittedName>
        <fullName evidence="1">27341_t:CDS:1</fullName>
    </submittedName>
</protein>
<proteinExistence type="predicted"/>
<feature type="non-terminal residue" evidence="1">
    <location>
        <position position="1"/>
    </location>
</feature>
<keyword evidence="2" id="KW-1185">Reference proteome</keyword>